<dbReference type="EMBL" id="DTGG01000128">
    <property type="protein sequence ID" value="HFZ09331.1"/>
    <property type="molecule type" value="Genomic_DNA"/>
</dbReference>
<proteinExistence type="predicted"/>
<feature type="domain" description="Antitoxin SocA-like Panacea" evidence="1">
    <location>
        <begin position="30"/>
        <end position="145"/>
    </location>
</feature>
<comment type="caution">
    <text evidence="2">The sequence shown here is derived from an EMBL/GenBank/DDBJ whole genome shotgun (WGS) entry which is preliminary data.</text>
</comment>
<accession>A0A7V3JAG6</accession>
<protein>
    <submittedName>
        <fullName evidence="2">DUF4065 domain-containing protein</fullName>
    </submittedName>
</protein>
<reference evidence="2" key="1">
    <citation type="journal article" date="2020" name="mSystems">
        <title>Genome- and Community-Level Interaction Insights into Carbon Utilization and Element Cycling Functions of Hydrothermarchaeota in Hydrothermal Sediment.</title>
        <authorList>
            <person name="Zhou Z."/>
            <person name="Liu Y."/>
            <person name="Xu W."/>
            <person name="Pan J."/>
            <person name="Luo Z.H."/>
            <person name="Li M."/>
        </authorList>
    </citation>
    <scope>NUCLEOTIDE SEQUENCE [LARGE SCALE GENOMIC DNA]</scope>
    <source>
        <strain evidence="2">SpSt-757</strain>
    </source>
</reference>
<evidence type="ECO:0000313" key="2">
    <source>
        <dbReference type="EMBL" id="HFZ09331.1"/>
    </source>
</evidence>
<name>A0A7V3JAG6_UNCC3</name>
<gene>
    <name evidence="2" type="ORF">ENV41_04280</name>
</gene>
<organism evidence="2">
    <name type="scientific">candidate division CPR3 bacterium</name>
    <dbReference type="NCBI Taxonomy" id="2268181"/>
    <lineage>
        <taxon>Bacteria</taxon>
        <taxon>Bacteria division CPR3</taxon>
    </lineage>
</organism>
<evidence type="ECO:0000259" key="1">
    <source>
        <dbReference type="Pfam" id="PF13274"/>
    </source>
</evidence>
<dbReference type="InterPro" id="IPR025272">
    <property type="entry name" value="SocA_Panacea"/>
</dbReference>
<dbReference type="Pfam" id="PF13274">
    <property type="entry name" value="SocA_Panacea"/>
    <property type="match status" value="1"/>
</dbReference>
<dbReference type="AlphaFoldDB" id="A0A7V3JAG6"/>
<sequence length="192" mass="22599">MKLQDLAKEKRINAILYFCKHTKFLTETKLYKLLYFLDFLHFKEVGRPVTDLEYFAWNFGPVPSKLFFEIKEKKAPKEILKCIIEEKNKLTGKKIGLSFKSFQSPDLDVFSEREIEILKKVADIFRDAKAKDMTEITHLENEPWQKTIESKGERAKIDFLLSLDKGKKIDDELAKERLKLSGEMKQLFGEEK</sequence>